<dbReference type="InterPro" id="IPR011009">
    <property type="entry name" value="Kinase-like_dom_sf"/>
</dbReference>
<dbReference type="SUPFAM" id="SSF56112">
    <property type="entry name" value="Protein kinase-like (PK-like)"/>
    <property type="match status" value="1"/>
</dbReference>
<dbReference type="PROSITE" id="PS50011">
    <property type="entry name" value="PROTEIN_KINASE_DOM"/>
    <property type="match status" value="1"/>
</dbReference>
<dbReference type="PROSITE" id="PS00107">
    <property type="entry name" value="PROTEIN_KINASE_ATP"/>
    <property type="match status" value="1"/>
</dbReference>
<evidence type="ECO:0000259" key="8">
    <source>
        <dbReference type="PROSITE" id="PS50011"/>
    </source>
</evidence>
<dbReference type="Proteomes" id="UP001283361">
    <property type="component" value="Unassembled WGS sequence"/>
</dbReference>
<keyword evidence="4" id="KW-0418">Kinase</keyword>
<feature type="compositionally biased region" description="Low complexity" evidence="7">
    <location>
        <begin position="498"/>
        <end position="512"/>
    </location>
</feature>
<evidence type="ECO:0000256" key="5">
    <source>
        <dbReference type="ARBA" id="ARBA00022840"/>
    </source>
</evidence>
<evidence type="ECO:0000256" key="4">
    <source>
        <dbReference type="ARBA" id="ARBA00022777"/>
    </source>
</evidence>
<keyword evidence="10" id="KW-1185">Reference proteome</keyword>
<dbReference type="GO" id="GO:0004674">
    <property type="term" value="F:protein serine/threonine kinase activity"/>
    <property type="evidence" value="ECO:0007669"/>
    <property type="project" value="UniProtKB-KW"/>
</dbReference>
<dbReference type="FunFam" id="1.10.510.10:FF:000571">
    <property type="entry name" value="Maternal embryonic leucine zipper kinase"/>
    <property type="match status" value="1"/>
</dbReference>
<name>A0AAE1CIX4_9GAST</name>
<feature type="compositionally biased region" description="Polar residues" evidence="7">
    <location>
        <begin position="419"/>
        <end position="430"/>
    </location>
</feature>
<feature type="region of interest" description="Disordered" evidence="7">
    <location>
        <begin position="1"/>
        <end position="114"/>
    </location>
</feature>
<dbReference type="FunFam" id="3.30.200.20:FF:000315">
    <property type="entry name" value="Calcium-dependent protein kinase 3"/>
    <property type="match status" value="1"/>
</dbReference>
<feature type="compositionally biased region" description="Polar residues" evidence="7">
    <location>
        <begin position="456"/>
        <end position="472"/>
    </location>
</feature>
<keyword evidence="5 6" id="KW-0067">ATP-binding</keyword>
<evidence type="ECO:0000256" key="1">
    <source>
        <dbReference type="ARBA" id="ARBA00022527"/>
    </source>
</evidence>
<reference evidence="9" key="1">
    <citation type="journal article" date="2023" name="G3 (Bethesda)">
        <title>A reference genome for the long-term kleptoplast-retaining sea slug Elysia crispata morphotype clarki.</title>
        <authorList>
            <person name="Eastman K.E."/>
            <person name="Pendleton A.L."/>
            <person name="Shaikh M.A."/>
            <person name="Suttiyut T."/>
            <person name="Ogas R."/>
            <person name="Tomko P."/>
            <person name="Gavelis G."/>
            <person name="Widhalm J.R."/>
            <person name="Wisecaver J.H."/>
        </authorList>
    </citation>
    <scope>NUCLEOTIDE SEQUENCE</scope>
    <source>
        <strain evidence="9">ECLA1</strain>
    </source>
</reference>
<dbReference type="InterPro" id="IPR000719">
    <property type="entry name" value="Prot_kinase_dom"/>
</dbReference>
<sequence length="545" mass="58831">MSTDKLPSGGIRSLAVSANNSHNASKNRDACSAKATITNSTKSASSATHASDESSSSPHGSSCNSSANIRQHNNTNTSQTRASGGGAGSGVGGSGPRKNSAERSIAHTRMDDEGVQQEYKYDQILGEGSFGKVYRAQHRATGEVVAIKEIVKEKAGSSGLKQLDKEVSIFKKVDHKNIIKLKEVLESPKKMYLIMEVCEGGDLAKLLQKRQHLSESDTKQVMLSLGEAIKYLHQLGILHRDLKLENLLLAEEPGENGAINIKVSDFGLSTQQNNNSYENMQEQYCGTPSYMAPEMNSTYSYPVDVWAMGIIMYYLLTKYPKDNELNESIAKDGPKFNEPQWKNISEQAKRLLEEMLTINPAYRLSSGELLNHEWFTGKKREYGNVLELMKDFSREQKEAATGNEAVIQNEIGGKDKTDSSAINGSSALSNKDSDKKGPRKGSGGKKGSAGDVSLKLPTSSSHLKPQTKKSGVSSLTPSPRPPSKTPTPKDIAGSSRMTTTSTKTTATKTSSKPQAFSPPNGPAVARVGQSSALPKTAVAQRAKKK</sequence>
<protein>
    <recommendedName>
        <fullName evidence="8">Protein kinase domain-containing protein</fullName>
    </recommendedName>
</protein>
<feature type="region of interest" description="Disordered" evidence="7">
    <location>
        <begin position="400"/>
        <end position="545"/>
    </location>
</feature>
<feature type="compositionally biased region" description="Polar residues" evidence="7">
    <location>
        <begin position="68"/>
        <end position="81"/>
    </location>
</feature>
<feature type="compositionally biased region" description="Gly residues" evidence="7">
    <location>
        <begin position="83"/>
        <end position="95"/>
    </location>
</feature>
<evidence type="ECO:0000313" key="9">
    <source>
        <dbReference type="EMBL" id="KAK3696978.1"/>
    </source>
</evidence>
<feature type="domain" description="Protein kinase" evidence="8">
    <location>
        <begin position="119"/>
        <end position="375"/>
    </location>
</feature>
<dbReference type="SMART" id="SM00220">
    <property type="entry name" value="S_TKc"/>
    <property type="match status" value="1"/>
</dbReference>
<feature type="compositionally biased region" description="Basic and acidic residues" evidence="7">
    <location>
        <begin position="99"/>
        <end position="112"/>
    </location>
</feature>
<evidence type="ECO:0000313" key="10">
    <source>
        <dbReference type="Proteomes" id="UP001283361"/>
    </source>
</evidence>
<dbReference type="PROSITE" id="PS00108">
    <property type="entry name" value="PROTEIN_KINASE_ST"/>
    <property type="match status" value="1"/>
</dbReference>
<dbReference type="EMBL" id="JAWDGP010008026">
    <property type="protein sequence ID" value="KAK3696978.1"/>
    <property type="molecule type" value="Genomic_DNA"/>
</dbReference>
<keyword evidence="1" id="KW-0723">Serine/threonine-protein kinase</keyword>
<dbReference type="Gene3D" id="1.10.510.10">
    <property type="entry name" value="Transferase(Phosphotransferase) domain 1"/>
    <property type="match status" value="1"/>
</dbReference>
<evidence type="ECO:0000256" key="3">
    <source>
        <dbReference type="ARBA" id="ARBA00022741"/>
    </source>
</evidence>
<organism evidence="9 10">
    <name type="scientific">Elysia crispata</name>
    <name type="common">lettuce slug</name>
    <dbReference type="NCBI Taxonomy" id="231223"/>
    <lineage>
        <taxon>Eukaryota</taxon>
        <taxon>Metazoa</taxon>
        <taxon>Spiralia</taxon>
        <taxon>Lophotrochozoa</taxon>
        <taxon>Mollusca</taxon>
        <taxon>Gastropoda</taxon>
        <taxon>Heterobranchia</taxon>
        <taxon>Euthyneura</taxon>
        <taxon>Panpulmonata</taxon>
        <taxon>Sacoglossa</taxon>
        <taxon>Placobranchoidea</taxon>
        <taxon>Plakobranchidae</taxon>
        <taxon>Elysia</taxon>
    </lineage>
</organism>
<dbReference type="PANTHER" id="PTHR24347">
    <property type="entry name" value="SERINE/THREONINE-PROTEIN KINASE"/>
    <property type="match status" value="1"/>
</dbReference>
<dbReference type="InterPro" id="IPR017441">
    <property type="entry name" value="Protein_kinase_ATP_BS"/>
</dbReference>
<feature type="binding site" evidence="6">
    <location>
        <position position="148"/>
    </location>
    <ligand>
        <name>ATP</name>
        <dbReference type="ChEBI" id="CHEBI:30616"/>
    </ligand>
</feature>
<dbReference type="Pfam" id="PF00069">
    <property type="entry name" value="Pkinase"/>
    <property type="match status" value="1"/>
</dbReference>
<evidence type="ECO:0000256" key="6">
    <source>
        <dbReference type="PROSITE-ProRule" id="PRU10141"/>
    </source>
</evidence>
<gene>
    <name evidence="9" type="ORF">RRG08_023168</name>
</gene>
<dbReference type="InterPro" id="IPR008271">
    <property type="entry name" value="Ser/Thr_kinase_AS"/>
</dbReference>
<dbReference type="GO" id="GO:0005524">
    <property type="term" value="F:ATP binding"/>
    <property type="evidence" value="ECO:0007669"/>
    <property type="project" value="UniProtKB-UniRule"/>
</dbReference>
<accession>A0AAE1CIX4</accession>
<dbReference type="CDD" id="cd05117">
    <property type="entry name" value="STKc_CAMK"/>
    <property type="match status" value="1"/>
</dbReference>
<keyword evidence="3 6" id="KW-0547">Nucleotide-binding</keyword>
<comment type="caution">
    <text evidence="9">The sequence shown here is derived from an EMBL/GenBank/DDBJ whole genome shotgun (WGS) entry which is preliminary data.</text>
</comment>
<dbReference type="AlphaFoldDB" id="A0AAE1CIX4"/>
<keyword evidence="2" id="KW-0808">Transferase</keyword>
<proteinExistence type="predicted"/>
<feature type="compositionally biased region" description="Low complexity" evidence="7">
    <location>
        <begin position="32"/>
        <end position="67"/>
    </location>
</feature>
<evidence type="ECO:0000256" key="7">
    <source>
        <dbReference type="SAM" id="MobiDB-lite"/>
    </source>
</evidence>
<evidence type="ECO:0000256" key="2">
    <source>
        <dbReference type="ARBA" id="ARBA00022679"/>
    </source>
</evidence>